<reference evidence="7 8" key="1">
    <citation type="submission" date="2017-08" db="EMBL/GenBank/DDBJ databases">
        <title>Infants hospitalized years apart are colonized by the same room-sourced microbial strains.</title>
        <authorList>
            <person name="Brooks B."/>
            <person name="Olm M.R."/>
            <person name="Firek B.A."/>
            <person name="Baker R."/>
            <person name="Thomas B.C."/>
            <person name="Morowitz M.J."/>
            <person name="Banfield J.F."/>
        </authorList>
    </citation>
    <scope>NUCLEOTIDE SEQUENCE [LARGE SCALE GENOMIC DNA]</scope>
    <source>
        <strain evidence="7">S2_003_000_R2_14</strain>
    </source>
</reference>
<dbReference type="InterPro" id="IPR013325">
    <property type="entry name" value="RNA_pol_sigma_r2"/>
</dbReference>
<proteinExistence type="inferred from homology"/>
<dbReference type="GO" id="GO:0006352">
    <property type="term" value="P:DNA-templated transcription initiation"/>
    <property type="evidence" value="ECO:0007669"/>
    <property type="project" value="InterPro"/>
</dbReference>
<dbReference type="PANTHER" id="PTHR43133">
    <property type="entry name" value="RNA POLYMERASE ECF-TYPE SIGMA FACTO"/>
    <property type="match status" value="1"/>
</dbReference>
<keyword evidence="3" id="KW-0731">Sigma factor</keyword>
<evidence type="ECO:0000256" key="1">
    <source>
        <dbReference type="ARBA" id="ARBA00010641"/>
    </source>
</evidence>
<dbReference type="Pfam" id="PF08281">
    <property type="entry name" value="Sigma70_r4_2"/>
    <property type="match status" value="1"/>
</dbReference>
<dbReference type="InterPro" id="IPR007627">
    <property type="entry name" value="RNA_pol_sigma70_r2"/>
</dbReference>
<evidence type="ECO:0000259" key="6">
    <source>
        <dbReference type="Pfam" id="PF08281"/>
    </source>
</evidence>
<evidence type="ECO:0000256" key="3">
    <source>
        <dbReference type="ARBA" id="ARBA00023082"/>
    </source>
</evidence>
<dbReference type="GO" id="GO:0003677">
    <property type="term" value="F:DNA binding"/>
    <property type="evidence" value="ECO:0007669"/>
    <property type="project" value="InterPro"/>
</dbReference>
<dbReference type="CDD" id="cd06171">
    <property type="entry name" value="Sigma70_r4"/>
    <property type="match status" value="1"/>
</dbReference>
<dbReference type="InterPro" id="IPR039425">
    <property type="entry name" value="RNA_pol_sigma-70-like"/>
</dbReference>
<dbReference type="InterPro" id="IPR036388">
    <property type="entry name" value="WH-like_DNA-bd_sf"/>
</dbReference>
<dbReference type="SUPFAM" id="SSF88946">
    <property type="entry name" value="Sigma2 domain of RNA polymerase sigma factors"/>
    <property type="match status" value="1"/>
</dbReference>
<evidence type="ECO:0000256" key="2">
    <source>
        <dbReference type="ARBA" id="ARBA00023015"/>
    </source>
</evidence>
<sequence length="183" mass="20209">MGEPDVTGIVLRAQQGDRQAIERLVRRFLRPAYLTALSVVRVPAEAEDLAQEAVAMAMQQLGSCREPARFAGWLLANVRNRALNHLAAVKVRQRHADSVLMEEGAAADAERVVLREQLVAALEVLTPQQREVVLLHDMESWTHPEIAASLGMSEVNSRQVLSVARKALRARLAELENGEVQHG</sequence>
<dbReference type="PANTHER" id="PTHR43133:SF46">
    <property type="entry name" value="RNA POLYMERASE SIGMA-70 FACTOR ECF SUBFAMILY"/>
    <property type="match status" value="1"/>
</dbReference>
<organism evidence="7 8">
    <name type="scientific">Archangium gephyra</name>
    <dbReference type="NCBI Taxonomy" id="48"/>
    <lineage>
        <taxon>Bacteria</taxon>
        <taxon>Pseudomonadati</taxon>
        <taxon>Myxococcota</taxon>
        <taxon>Myxococcia</taxon>
        <taxon>Myxococcales</taxon>
        <taxon>Cystobacterineae</taxon>
        <taxon>Archangiaceae</taxon>
        <taxon>Archangium</taxon>
    </lineage>
</organism>
<feature type="domain" description="RNA polymerase sigma factor 70 region 4 type 2" evidence="6">
    <location>
        <begin position="115"/>
        <end position="168"/>
    </location>
</feature>
<dbReference type="NCBIfam" id="TIGR02937">
    <property type="entry name" value="sigma70-ECF"/>
    <property type="match status" value="1"/>
</dbReference>
<evidence type="ECO:0000256" key="4">
    <source>
        <dbReference type="ARBA" id="ARBA00023163"/>
    </source>
</evidence>
<evidence type="ECO:0000313" key="7">
    <source>
        <dbReference type="EMBL" id="PZR12013.1"/>
    </source>
</evidence>
<comment type="similarity">
    <text evidence="1">Belongs to the sigma-70 factor family. ECF subfamily.</text>
</comment>
<comment type="caution">
    <text evidence="7">The sequence shown here is derived from an EMBL/GenBank/DDBJ whole genome shotgun (WGS) entry which is preliminary data.</text>
</comment>
<protein>
    <submittedName>
        <fullName evidence="7">RNA polymerase subunit sigma-24</fullName>
    </submittedName>
</protein>
<dbReference type="InterPro" id="IPR013324">
    <property type="entry name" value="RNA_pol_sigma_r3/r4-like"/>
</dbReference>
<evidence type="ECO:0000259" key="5">
    <source>
        <dbReference type="Pfam" id="PF04542"/>
    </source>
</evidence>
<feature type="domain" description="RNA polymerase sigma-70 region 2" evidence="5">
    <location>
        <begin position="24"/>
        <end position="87"/>
    </location>
</feature>
<dbReference type="Proteomes" id="UP000249061">
    <property type="component" value="Unassembled WGS sequence"/>
</dbReference>
<gene>
    <name evidence="7" type="ORF">DI536_16970</name>
</gene>
<dbReference type="AlphaFoldDB" id="A0A2W5TFJ0"/>
<dbReference type="Pfam" id="PF04542">
    <property type="entry name" value="Sigma70_r2"/>
    <property type="match status" value="1"/>
</dbReference>
<dbReference type="InterPro" id="IPR013249">
    <property type="entry name" value="RNA_pol_sigma70_r4_t2"/>
</dbReference>
<evidence type="ECO:0000313" key="8">
    <source>
        <dbReference type="Proteomes" id="UP000249061"/>
    </source>
</evidence>
<dbReference type="SUPFAM" id="SSF88659">
    <property type="entry name" value="Sigma3 and sigma4 domains of RNA polymerase sigma factors"/>
    <property type="match status" value="1"/>
</dbReference>
<accession>A0A2W5TFJ0</accession>
<keyword evidence="2" id="KW-0805">Transcription regulation</keyword>
<dbReference type="EMBL" id="QFQP01000013">
    <property type="protein sequence ID" value="PZR12013.1"/>
    <property type="molecule type" value="Genomic_DNA"/>
</dbReference>
<name>A0A2W5TFJ0_9BACT</name>
<dbReference type="GO" id="GO:0016987">
    <property type="term" value="F:sigma factor activity"/>
    <property type="evidence" value="ECO:0007669"/>
    <property type="project" value="UniProtKB-KW"/>
</dbReference>
<keyword evidence="4" id="KW-0804">Transcription</keyword>
<dbReference type="InterPro" id="IPR014284">
    <property type="entry name" value="RNA_pol_sigma-70_dom"/>
</dbReference>
<dbReference type="Gene3D" id="1.10.10.10">
    <property type="entry name" value="Winged helix-like DNA-binding domain superfamily/Winged helix DNA-binding domain"/>
    <property type="match status" value="1"/>
</dbReference>
<dbReference type="Gene3D" id="1.10.1740.10">
    <property type="match status" value="1"/>
</dbReference>